<feature type="compositionally biased region" description="Low complexity" evidence="2">
    <location>
        <begin position="199"/>
        <end position="210"/>
    </location>
</feature>
<feature type="region of interest" description="Disordered" evidence="2">
    <location>
        <begin position="80"/>
        <end position="348"/>
    </location>
</feature>
<evidence type="ECO:0000313" key="4">
    <source>
        <dbReference type="Proteomes" id="UP001189429"/>
    </source>
</evidence>
<keyword evidence="1" id="KW-0175">Coiled coil</keyword>
<accession>A0ABN9STK9</accession>
<evidence type="ECO:0000256" key="2">
    <source>
        <dbReference type="SAM" id="MobiDB-lite"/>
    </source>
</evidence>
<feature type="compositionally biased region" description="Basic and acidic residues" evidence="2">
    <location>
        <begin position="176"/>
        <end position="198"/>
    </location>
</feature>
<dbReference type="EMBL" id="CAUYUJ010013224">
    <property type="protein sequence ID" value="CAK0835811.1"/>
    <property type="molecule type" value="Genomic_DNA"/>
</dbReference>
<feature type="compositionally biased region" description="Basic and acidic residues" evidence="2">
    <location>
        <begin position="211"/>
        <end position="222"/>
    </location>
</feature>
<feature type="compositionally biased region" description="Low complexity" evidence="2">
    <location>
        <begin position="99"/>
        <end position="110"/>
    </location>
</feature>
<name>A0ABN9STK9_9DINO</name>
<gene>
    <name evidence="3" type="ORF">PCOR1329_LOCUS32503</name>
</gene>
<feature type="compositionally biased region" description="Low complexity" evidence="2">
    <location>
        <begin position="294"/>
        <end position="325"/>
    </location>
</feature>
<sequence length="1070" mass="113026">MALENFQADAARMRSSLRETDRLLEEQAALAEFRQLGASPAAQQQFLNQQRVIQEQQRLREELERERGLEQQRRRNLERGITAGAVSLPAGPSPDDARAAGLEGPRAAAASPQHEVLRNLSPEGAAPRSYFPEDRPASRQLQRELAARAEREGWPEASALPAANGRGALPRAPVSPEREELLPDARGPGEEPPGEVRRPSFAGQGFFAGFEELRAHGARDEPPSQTPHFAAFAGFGGAPAPAPRLAAFAGAEGEGGARPRRGPAQPGGGPRPEARSVTPQRRASSRRRSNFNFGAGQAQAGGSSPSRPPVRSSFLGTAPAAGARPGARRRSVRSSTDDSAGGGGLDPLDEAPGFFGSLFAAPVASVNKATRLLTRRPPDPGERYVDGACLDLAPALCPPDLAAIKEAGPAAVEEAYEQALAAQRDGLLGERDGAQVVLDYVAAVAGSGESLAKGGEVSAHVRLVSDMLAFYPKVVQIHLWGLEALMALFRHEGWDRAESLARPILDAVTDLMDTHERSPSLHEAVPDLPKRMLAAMALVLTPSTSGRLHRGHVDFALRVVQELEAGPIVTEHGLHVLLDARSPHRLREQAEAARSALRGFQSEPRLAPRALLALREAYLVAAESASTGVAGGELDLTERAAASGKAPKGARVPLGLREITTAMDLYAQDRKIQGAGAMALAAAVSVPGISLAAASQEGAIRAVTLAQQRFSSSRSVALQFCRVMGILAQREPELLSAEAALDVTQAGLTFQRDNDIAVAALEALHSLAPRLRELATGPSERLELFARDLVQLGEGRHTDPYALALIVVVLAVAASDGLGTDPGGTAGEKWRAAFGRAAVVVLPMRALYEHPADTELVCASAVALRCLTYGCAASCAHAGRVKAASVLLGTLARHVAHPDTSRELLSALGNCASDRAVFQEFQGTSERVQDVIYEAMESCARHEPDVLMQGCRALVALGALPDMGRVNAAMLSAGVGACERNGEEVQTVSLFGKVEISAAVTRRRERLAELCGGLLHPERALRLAAGPHFGRLVDVQGEPTPECLAHRRGSAAADGPARRPRSARRAGPDA</sequence>
<dbReference type="InterPro" id="IPR011989">
    <property type="entry name" value="ARM-like"/>
</dbReference>
<dbReference type="Gene3D" id="1.25.10.10">
    <property type="entry name" value="Leucine-rich Repeat Variant"/>
    <property type="match status" value="1"/>
</dbReference>
<dbReference type="Proteomes" id="UP001189429">
    <property type="component" value="Unassembled WGS sequence"/>
</dbReference>
<feature type="coiled-coil region" evidence="1">
    <location>
        <begin position="46"/>
        <end position="80"/>
    </location>
</feature>
<feature type="compositionally biased region" description="Basic and acidic residues" evidence="2">
    <location>
        <begin position="131"/>
        <end position="154"/>
    </location>
</feature>
<dbReference type="SUPFAM" id="SSF48371">
    <property type="entry name" value="ARM repeat"/>
    <property type="match status" value="1"/>
</dbReference>
<dbReference type="InterPro" id="IPR016024">
    <property type="entry name" value="ARM-type_fold"/>
</dbReference>
<evidence type="ECO:0000256" key="1">
    <source>
        <dbReference type="SAM" id="Coils"/>
    </source>
</evidence>
<evidence type="ECO:0000313" key="3">
    <source>
        <dbReference type="EMBL" id="CAK0835811.1"/>
    </source>
</evidence>
<reference evidence="3" key="1">
    <citation type="submission" date="2023-10" db="EMBL/GenBank/DDBJ databases">
        <authorList>
            <person name="Chen Y."/>
            <person name="Shah S."/>
            <person name="Dougan E. K."/>
            <person name="Thang M."/>
            <person name="Chan C."/>
        </authorList>
    </citation>
    <scope>NUCLEOTIDE SEQUENCE [LARGE SCALE GENOMIC DNA]</scope>
</reference>
<comment type="caution">
    <text evidence="3">The sequence shown here is derived from an EMBL/GenBank/DDBJ whole genome shotgun (WGS) entry which is preliminary data.</text>
</comment>
<proteinExistence type="predicted"/>
<keyword evidence="4" id="KW-1185">Reference proteome</keyword>
<protein>
    <submittedName>
        <fullName evidence="3">Uncharacterized protein</fullName>
    </submittedName>
</protein>
<organism evidence="3 4">
    <name type="scientific">Prorocentrum cordatum</name>
    <dbReference type="NCBI Taxonomy" id="2364126"/>
    <lineage>
        <taxon>Eukaryota</taxon>
        <taxon>Sar</taxon>
        <taxon>Alveolata</taxon>
        <taxon>Dinophyceae</taxon>
        <taxon>Prorocentrales</taxon>
        <taxon>Prorocentraceae</taxon>
        <taxon>Prorocentrum</taxon>
    </lineage>
</organism>
<feature type="region of interest" description="Disordered" evidence="2">
    <location>
        <begin position="1040"/>
        <end position="1070"/>
    </location>
</feature>